<name>A0A8X7SJ52_BRACI</name>
<evidence type="ECO:0000256" key="1">
    <source>
        <dbReference type="SAM" id="MobiDB-lite"/>
    </source>
</evidence>
<feature type="compositionally biased region" description="Basic and acidic residues" evidence="1">
    <location>
        <begin position="59"/>
        <end position="73"/>
    </location>
</feature>
<reference evidence="2 3" key="1">
    <citation type="submission" date="2020-02" db="EMBL/GenBank/DDBJ databases">
        <authorList>
            <person name="Ma Q."/>
            <person name="Huang Y."/>
            <person name="Song X."/>
            <person name="Pei D."/>
        </authorList>
    </citation>
    <scope>NUCLEOTIDE SEQUENCE [LARGE SCALE GENOMIC DNA]</scope>
    <source>
        <strain evidence="2">Sxm20200214</strain>
        <tissue evidence="2">Leaf</tissue>
    </source>
</reference>
<sequence>MFRRRRFEDSMTTTRTNPQLPHKCFTSKDHYRRSPHEKLKIDEGKTQLSARRRTPSPPQDKERIEVSSKERYSARNSPPYARARNRNSASYGKRKREIFPALPPEERGMEIEDETNNLNADLQVTRNQETPEPHPLPEKEISLEVSRGQVTIPSTEEVMEELRAVTYQYVDVADPKEIEARRQRVLDGEIHGLMAETAANIIASAVQAQQQREQSAAALLSQSTIVIQPLEGPINEPSQPLSHVIILPDTPTANATKRRGRPPNKKKQNPSPQILAGTS</sequence>
<feature type="region of interest" description="Disordered" evidence="1">
    <location>
        <begin position="1"/>
        <end position="99"/>
    </location>
</feature>
<gene>
    <name evidence="2" type="ORF">Bca52824_026118</name>
</gene>
<protein>
    <submittedName>
        <fullName evidence="2">Uncharacterized protein</fullName>
    </submittedName>
</protein>
<feature type="compositionally biased region" description="Polar residues" evidence="1">
    <location>
        <begin position="10"/>
        <end position="19"/>
    </location>
</feature>
<dbReference type="EMBL" id="JAAMPC010000006">
    <property type="protein sequence ID" value="KAG2306370.1"/>
    <property type="molecule type" value="Genomic_DNA"/>
</dbReference>
<evidence type="ECO:0000313" key="2">
    <source>
        <dbReference type="EMBL" id="KAG2306370.1"/>
    </source>
</evidence>
<dbReference type="AlphaFoldDB" id="A0A8X7SJ52"/>
<feature type="region of interest" description="Disordered" evidence="1">
    <location>
        <begin position="247"/>
        <end position="279"/>
    </location>
</feature>
<evidence type="ECO:0000313" key="3">
    <source>
        <dbReference type="Proteomes" id="UP000886595"/>
    </source>
</evidence>
<keyword evidence="3" id="KW-1185">Reference proteome</keyword>
<dbReference type="Proteomes" id="UP000886595">
    <property type="component" value="Unassembled WGS sequence"/>
</dbReference>
<feature type="compositionally biased region" description="Basic residues" evidence="1">
    <location>
        <begin position="256"/>
        <end position="268"/>
    </location>
</feature>
<organism evidence="2 3">
    <name type="scientific">Brassica carinata</name>
    <name type="common">Ethiopian mustard</name>
    <name type="synonym">Abyssinian cabbage</name>
    <dbReference type="NCBI Taxonomy" id="52824"/>
    <lineage>
        <taxon>Eukaryota</taxon>
        <taxon>Viridiplantae</taxon>
        <taxon>Streptophyta</taxon>
        <taxon>Embryophyta</taxon>
        <taxon>Tracheophyta</taxon>
        <taxon>Spermatophyta</taxon>
        <taxon>Magnoliopsida</taxon>
        <taxon>eudicotyledons</taxon>
        <taxon>Gunneridae</taxon>
        <taxon>Pentapetalae</taxon>
        <taxon>rosids</taxon>
        <taxon>malvids</taxon>
        <taxon>Brassicales</taxon>
        <taxon>Brassicaceae</taxon>
        <taxon>Brassiceae</taxon>
        <taxon>Brassica</taxon>
    </lineage>
</organism>
<dbReference type="OrthoDB" id="10528473at2759"/>
<comment type="caution">
    <text evidence="2">The sequence shown here is derived from an EMBL/GenBank/DDBJ whole genome shotgun (WGS) entry which is preliminary data.</text>
</comment>
<feature type="compositionally biased region" description="Basic and acidic residues" evidence="1">
    <location>
        <begin position="26"/>
        <end position="45"/>
    </location>
</feature>
<proteinExistence type="predicted"/>
<accession>A0A8X7SJ52</accession>